<dbReference type="GO" id="GO:0008270">
    <property type="term" value="F:zinc ion binding"/>
    <property type="evidence" value="ECO:0007669"/>
    <property type="project" value="UniProtKB-KW"/>
</dbReference>
<protein>
    <submittedName>
        <fullName evidence="8">Zinc finger BED domain-containing protein DAYSLEEPER-like isoform X1</fullName>
    </submittedName>
</protein>
<dbReference type="GeneID" id="117350618"/>
<dbReference type="KEGG" id="gsh:117350618"/>
<sequence length="742" mass="82629">MADFYELPAIVAEFYKDSEFVSKSEQDIKLKASCKECHKVITGCWKPKRVTSNFVSHVKVCSPIAFKSFEDIKASRKRRLLDINSSPVSIKTFPTVKDEVTTQHGKITGGIANYLIASMHPVQETETEGVIELPAVVTEFYRDSEFVSKSEQDVKLKASCKECHKVITGNWKPTRVTSNFISHIKVCSPVAFKTFEDTKASRKRKLSDTNSLPVSITTFPAAKDEMTTQHEKITGSIAKYLIASLRPISEIEDEGFTELLSTLTPSYHPPGRKEMQSAVLAKCEHVVTALKSELNSVIYCSGQADIWSTQRMHEYFGMIVSYIQSGSLRTRLLACRQFLGSHTGEQIANMFSSVAKEFRITHTLSALVTDNSTDNSVMCYAQADVSEVLIRLGIEWELVQEGITFVLPIRHSCIACTLQLVVDDGLKEGVDKIQQLLGKCKKLESSINTSGKETEKIENKAQHHIPAANTTCWNSMFSMVEAIVKIESAHHGLLLQITDELDSSVRLTAKDIATLKELHALLEPIATATHRLEVESVPTSGMVLPTVIGLSKALDEVQTPYCNSVKTGLMNSLAHRLDYVKSDDHFILSAILDPRFKLKWTSGPEEELMAKSRITEHMNCIYLTGQPIRLTDVAPGEFAEDGLFGFMATHGDFKRSSSTANEIDGYLADVSTTDALAFWLANKDRYPRLYRLHLKHHSVPATSSALERCFSSAGYVASARRFNLSDELLENFLIAKCNKDLL</sequence>
<dbReference type="GO" id="GO:0046983">
    <property type="term" value="F:protein dimerization activity"/>
    <property type="evidence" value="ECO:0007669"/>
    <property type="project" value="InterPro"/>
</dbReference>
<dbReference type="PANTHER" id="PTHR46481">
    <property type="entry name" value="ZINC FINGER BED DOMAIN-CONTAINING PROTEIN 4"/>
    <property type="match status" value="1"/>
</dbReference>
<reference evidence="8" key="1">
    <citation type="submission" date="2025-08" db="UniProtKB">
        <authorList>
            <consortium name="RefSeq"/>
        </authorList>
    </citation>
    <scope>IDENTIFICATION</scope>
</reference>
<evidence type="ECO:0000313" key="7">
    <source>
        <dbReference type="Proteomes" id="UP000515159"/>
    </source>
</evidence>
<dbReference type="InterPro" id="IPR008906">
    <property type="entry name" value="HATC_C_dom"/>
</dbReference>
<dbReference type="SUPFAM" id="SSF53098">
    <property type="entry name" value="Ribonuclease H-like"/>
    <property type="match status" value="1"/>
</dbReference>
<keyword evidence="2" id="KW-0479">Metal-binding</keyword>
<comment type="subcellular location">
    <subcellularLocation>
        <location evidence="1">Nucleus</location>
    </subcellularLocation>
</comment>
<dbReference type="AlphaFoldDB" id="A0A6P8PAV2"/>
<feature type="domain" description="HAT C-terminal dimerisation" evidence="6">
    <location>
        <begin position="672"/>
        <end position="734"/>
    </location>
</feature>
<evidence type="ECO:0000256" key="5">
    <source>
        <dbReference type="ARBA" id="ARBA00023242"/>
    </source>
</evidence>
<dbReference type="OrthoDB" id="1607513at2759"/>
<evidence type="ECO:0000256" key="2">
    <source>
        <dbReference type="ARBA" id="ARBA00022723"/>
    </source>
</evidence>
<dbReference type="PANTHER" id="PTHR46481:SF10">
    <property type="entry name" value="ZINC FINGER BED DOMAIN-CONTAINING PROTEIN 39"/>
    <property type="match status" value="1"/>
</dbReference>
<evidence type="ECO:0000256" key="3">
    <source>
        <dbReference type="ARBA" id="ARBA00022771"/>
    </source>
</evidence>
<dbReference type="InterPro" id="IPR012337">
    <property type="entry name" value="RNaseH-like_sf"/>
</dbReference>
<evidence type="ECO:0000259" key="6">
    <source>
        <dbReference type="Pfam" id="PF05699"/>
    </source>
</evidence>
<dbReference type="Pfam" id="PF05699">
    <property type="entry name" value="Dimer_Tnp_hAT"/>
    <property type="match status" value="1"/>
</dbReference>
<accession>A0A6P8PAV2</accession>
<keyword evidence="3" id="KW-0863">Zinc-finger</keyword>
<dbReference type="RefSeq" id="XP_033780909.1">
    <property type="nucleotide sequence ID" value="XM_033925018.1"/>
</dbReference>
<keyword evidence="5" id="KW-0539">Nucleus</keyword>
<dbReference type="InParanoid" id="A0A6P8PAV2"/>
<keyword evidence="4" id="KW-0862">Zinc</keyword>
<organism evidence="7 8">
    <name type="scientific">Geotrypetes seraphini</name>
    <name type="common">Gaboon caecilian</name>
    <name type="synonym">Caecilia seraphini</name>
    <dbReference type="NCBI Taxonomy" id="260995"/>
    <lineage>
        <taxon>Eukaryota</taxon>
        <taxon>Metazoa</taxon>
        <taxon>Chordata</taxon>
        <taxon>Craniata</taxon>
        <taxon>Vertebrata</taxon>
        <taxon>Euteleostomi</taxon>
        <taxon>Amphibia</taxon>
        <taxon>Gymnophiona</taxon>
        <taxon>Geotrypetes</taxon>
    </lineage>
</organism>
<dbReference type="InterPro" id="IPR052035">
    <property type="entry name" value="ZnF_BED_domain_contain"/>
</dbReference>
<proteinExistence type="predicted"/>
<evidence type="ECO:0000313" key="8">
    <source>
        <dbReference type="RefSeq" id="XP_033780909.1"/>
    </source>
</evidence>
<name>A0A6P8PAV2_GEOSA</name>
<evidence type="ECO:0000256" key="4">
    <source>
        <dbReference type="ARBA" id="ARBA00022833"/>
    </source>
</evidence>
<keyword evidence="7" id="KW-1185">Reference proteome</keyword>
<dbReference type="GO" id="GO:0005634">
    <property type="term" value="C:nucleus"/>
    <property type="evidence" value="ECO:0007669"/>
    <property type="project" value="UniProtKB-SubCell"/>
</dbReference>
<dbReference type="Proteomes" id="UP000515159">
    <property type="component" value="Chromosome 16"/>
</dbReference>
<gene>
    <name evidence="8" type="primary">LOC117350618</name>
</gene>
<evidence type="ECO:0000256" key="1">
    <source>
        <dbReference type="ARBA" id="ARBA00004123"/>
    </source>
</evidence>